<sequence>MIDLLSPHTGLELLQVDVANEVVAIPIESVKEVIEYTKITQVPMCHPVFSGVINVRGSVVPVIDAAKRLELDNPNAYDKYSCIILYDSLNAKLQENVTLGLVVSRVRSIQSANSEQLYDKPAFGTHIAPNYIWKMVELDRVTTPILAMSELLNGEQLNALLLASQKQLLTRWEG</sequence>
<dbReference type="GO" id="GO:0007165">
    <property type="term" value="P:signal transduction"/>
    <property type="evidence" value="ECO:0007669"/>
    <property type="project" value="InterPro"/>
</dbReference>
<dbReference type="Pfam" id="PF01584">
    <property type="entry name" value="CheW"/>
    <property type="match status" value="1"/>
</dbReference>
<dbReference type="EMBL" id="AEVT01000059">
    <property type="protein sequence ID" value="EGA70289.1"/>
    <property type="molecule type" value="Genomic_DNA"/>
</dbReference>
<evidence type="ECO:0000259" key="4">
    <source>
        <dbReference type="PROSITE" id="PS50851"/>
    </source>
</evidence>
<accession>E8M6H1</accession>
<comment type="subcellular location">
    <subcellularLocation>
        <location evidence="1">Cytoplasm</location>
    </subcellularLocation>
</comment>
<evidence type="ECO:0000256" key="2">
    <source>
        <dbReference type="ARBA" id="ARBA00021483"/>
    </source>
</evidence>
<dbReference type="InterPro" id="IPR039315">
    <property type="entry name" value="CheW"/>
</dbReference>
<organism evidence="5 6">
    <name type="scientific">Vibrio sinaloensis DSM 21326</name>
    <dbReference type="NCBI Taxonomy" id="945550"/>
    <lineage>
        <taxon>Bacteria</taxon>
        <taxon>Pseudomonadati</taxon>
        <taxon>Pseudomonadota</taxon>
        <taxon>Gammaproteobacteria</taxon>
        <taxon>Vibrionales</taxon>
        <taxon>Vibrionaceae</taxon>
        <taxon>Vibrio</taxon>
        <taxon>Vibrio oreintalis group</taxon>
    </lineage>
</organism>
<comment type="caution">
    <text evidence="5">The sequence shown here is derived from an EMBL/GenBank/DDBJ whole genome shotgun (WGS) entry which is preliminary data.</text>
</comment>
<dbReference type="Gene3D" id="2.40.50.180">
    <property type="entry name" value="CheA-289, Domain 4"/>
    <property type="match status" value="1"/>
</dbReference>
<proteinExistence type="predicted"/>
<evidence type="ECO:0000256" key="1">
    <source>
        <dbReference type="ARBA" id="ARBA00004496"/>
    </source>
</evidence>
<dbReference type="PROSITE" id="PS50851">
    <property type="entry name" value="CHEW"/>
    <property type="match status" value="1"/>
</dbReference>
<dbReference type="SMART" id="SM00260">
    <property type="entry name" value="CheW"/>
    <property type="match status" value="1"/>
</dbReference>
<dbReference type="Proteomes" id="UP000006228">
    <property type="component" value="Unassembled WGS sequence"/>
</dbReference>
<dbReference type="GeneID" id="95569194"/>
<feature type="domain" description="CheW-like" evidence="4">
    <location>
        <begin position="10"/>
        <end position="157"/>
    </location>
</feature>
<evidence type="ECO:0000256" key="3">
    <source>
        <dbReference type="ARBA" id="ARBA00022490"/>
    </source>
</evidence>
<dbReference type="InterPro" id="IPR002545">
    <property type="entry name" value="CheW-lke_dom"/>
</dbReference>
<dbReference type="GO" id="GO:0006935">
    <property type="term" value="P:chemotaxis"/>
    <property type="evidence" value="ECO:0007669"/>
    <property type="project" value="InterPro"/>
</dbReference>
<dbReference type="SUPFAM" id="SSF50341">
    <property type="entry name" value="CheW-like"/>
    <property type="match status" value="1"/>
</dbReference>
<dbReference type="AlphaFoldDB" id="E8M6H1"/>
<reference evidence="5 6" key="1">
    <citation type="journal article" date="2012" name="Int. J. Syst. Evol. Microbiol.">
        <title>Vibrio caribbeanicus sp. nov., isolated from the marine sponge Scleritoderma cyanea.</title>
        <authorList>
            <person name="Hoffmann M."/>
            <person name="Monday S.R."/>
            <person name="Allard M.W."/>
            <person name="Strain E.A."/>
            <person name="Whittaker P."/>
            <person name="Naum M."/>
            <person name="McCarthy P.J."/>
            <person name="Lopez J.V."/>
            <person name="Fischer M."/>
            <person name="Brown E.W."/>
        </authorList>
    </citation>
    <scope>NUCLEOTIDE SEQUENCE [LARGE SCALE GENOMIC DNA]</scope>
    <source>
        <strain evidence="6">DSMZ 21326</strain>
    </source>
</reference>
<dbReference type="InterPro" id="IPR036061">
    <property type="entry name" value="CheW-like_dom_sf"/>
</dbReference>
<dbReference type="RefSeq" id="WP_008076674.1">
    <property type="nucleotide sequence ID" value="NZ_AEVT01000059.1"/>
</dbReference>
<evidence type="ECO:0000313" key="5">
    <source>
        <dbReference type="EMBL" id="EGA70289.1"/>
    </source>
</evidence>
<keyword evidence="3" id="KW-0963">Cytoplasm</keyword>
<dbReference type="Gene3D" id="2.30.30.40">
    <property type="entry name" value="SH3 Domains"/>
    <property type="match status" value="1"/>
</dbReference>
<dbReference type="OrthoDB" id="5868285at2"/>
<dbReference type="eggNOG" id="COG0835">
    <property type="taxonomic scope" value="Bacteria"/>
</dbReference>
<dbReference type="PANTHER" id="PTHR22617">
    <property type="entry name" value="CHEMOTAXIS SENSOR HISTIDINE KINASE-RELATED"/>
    <property type="match status" value="1"/>
</dbReference>
<protein>
    <recommendedName>
        <fullName evidence="2">Chemotaxis protein CheW</fullName>
    </recommendedName>
</protein>
<dbReference type="PANTHER" id="PTHR22617:SF45">
    <property type="entry name" value="CHEMOTAXIS PROTEIN CHEW"/>
    <property type="match status" value="1"/>
</dbReference>
<name>E8M6H1_PHOS4</name>
<dbReference type="GO" id="GO:0005829">
    <property type="term" value="C:cytosol"/>
    <property type="evidence" value="ECO:0007669"/>
    <property type="project" value="TreeGrafter"/>
</dbReference>
<gene>
    <name evidence="5" type="ORF">VISI1226_22005</name>
</gene>
<evidence type="ECO:0000313" key="6">
    <source>
        <dbReference type="Proteomes" id="UP000006228"/>
    </source>
</evidence>